<evidence type="ECO:0000313" key="2">
    <source>
        <dbReference type="Proteomes" id="UP000182649"/>
    </source>
</evidence>
<name>A0A1I7ICT6_9PROT</name>
<accession>A0A1I7ICT6</accession>
<protein>
    <submittedName>
        <fullName evidence="1">Uncharacterized protein</fullName>
    </submittedName>
</protein>
<proteinExistence type="predicted"/>
<dbReference type="AlphaFoldDB" id="A0A1I7ICT6"/>
<sequence length="58" mass="6377">MCTEAEAIRGEKPDMTPRGVELISLEEDRKRSTRGLPVMLFLSKNPIPVKADGVCYAG</sequence>
<reference evidence="1 2" key="1">
    <citation type="submission" date="2016-10" db="EMBL/GenBank/DDBJ databases">
        <authorList>
            <person name="de Groot N.N."/>
        </authorList>
    </citation>
    <scope>NUCLEOTIDE SEQUENCE [LARGE SCALE GENOMIC DNA]</scope>
    <source>
        <strain evidence="1 2">Nl14</strain>
    </source>
</reference>
<gene>
    <name evidence="1" type="ORF">SAMN05216417_11748</name>
</gene>
<evidence type="ECO:0000313" key="1">
    <source>
        <dbReference type="EMBL" id="SFU70650.1"/>
    </source>
</evidence>
<dbReference type="Proteomes" id="UP000182649">
    <property type="component" value="Unassembled WGS sequence"/>
</dbReference>
<organism evidence="1 2">
    <name type="scientific">Nitrosospira multiformis</name>
    <dbReference type="NCBI Taxonomy" id="1231"/>
    <lineage>
        <taxon>Bacteria</taxon>
        <taxon>Pseudomonadati</taxon>
        <taxon>Pseudomonadota</taxon>
        <taxon>Betaproteobacteria</taxon>
        <taxon>Nitrosomonadales</taxon>
        <taxon>Nitrosomonadaceae</taxon>
        <taxon>Nitrosospira</taxon>
    </lineage>
</organism>
<dbReference type="EMBL" id="FPBZ01000017">
    <property type="protein sequence ID" value="SFU70650.1"/>
    <property type="molecule type" value="Genomic_DNA"/>
</dbReference>